<dbReference type="Proteomes" id="UP000594262">
    <property type="component" value="Unplaced"/>
</dbReference>
<dbReference type="GO" id="GO:0016020">
    <property type="term" value="C:membrane"/>
    <property type="evidence" value="ECO:0007669"/>
    <property type="project" value="UniProtKB-SubCell"/>
</dbReference>
<sequence length="214" mass="24838">RQELLRYRKDFPFFTLVPYSNEELTDNNNSLLATFSNFTEFQFKRTSVMDSLERHANIYQNDNTGSFERAVRVVTAFYPPFVKQVSPDISNVTGDYKCGQAKLCEVPKKNQNGTVTWTVSCCTGYIVDSFEMVQRKLNFEYTLYIVEDGKWGTLENETWNGMIGDLVDKKADLIINIMTPLEIRAKDIHFTHHFMESNFGIVRVKEYNSDIPSF</sequence>
<organism evidence="14 15">
    <name type="scientific">Clytia hemisphaerica</name>
    <dbReference type="NCBI Taxonomy" id="252671"/>
    <lineage>
        <taxon>Eukaryota</taxon>
        <taxon>Metazoa</taxon>
        <taxon>Cnidaria</taxon>
        <taxon>Hydrozoa</taxon>
        <taxon>Hydroidolina</taxon>
        <taxon>Leptothecata</taxon>
        <taxon>Obeliida</taxon>
        <taxon>Clytiidae</taxon>
        <taxon>Clytia</taxon>
    </lineage>
</organism>
<dbReference type="InterPro" id="IPR019594">
    <property type="entry name" value="Glu/Gly-bd"/>
</dbReference>
<dbReference type="AlphaFoldDB" id="A0A7M5WSC5"/>
<evidence type="ECO:0000256" key="11">
    <source>
        <dbReference type="ARBA" id="ARBA00023286"/>
    </source>
</evidence>
<dbReference type="Gene3D" id="3.40.190.10">
    <property type="entry name" value="Periplasmic binding protein-like II"/>
    <property type="match status" value="1"/>
</dbReference>
<evidence type="ECO:0000256" key="10">
    <source>
        <dbReference type="ARBA" id="ARBA00023180"/>
    </source>
</evidence>
<evidence type="ECO:0000256" key="7">
    <source>
        <dbReference type="ARBA" id="ARBA00023065"/>
    </source>
</evidence>
<evidence type="ECO:0000256" key="8">
    <source>
        <dbReference type="ARBA" id="ARBA00023136"/>
    </source>
</evidence>
<keyword evidence="5" id="KW-0862">Zinc</keyword>
<dbReference type="InterPro" id="IPR015683">
    <property type="entry name" value="Ionotropic_Glu_rcpt"/>
</dbReference>
<protein>
    <recommendedName>
        <fullName evidence="13">Ionotropic glutamate receptor L-glutamate and glycine-binding domain-containing protein</fullName>
    </recommendedName>
</protein>
<comment type="subcellular location">
    <subcellularLocation>
        <location evidence="1">Membrane</location>
        <topology evidence="1">Multi-pass membrane protein</topology>
    </subcellularLocation>
</comment>
<keyword evidence="12" id="KW-0407">Ion channel</keyword>
<keyword evidence="8" id="KW-0472">Membrane</keyword>
<keyword evidence="15" id="KW-1185">Reference proteome</keyword>
<proteinExistence type="predicted"/>
<accession>A0A7M5WSC5</accession>
<dbReference type="GO" id="GO:0015276">
    <property type="term" value="F:ligand-gated monoatomic ion channel activity"/>
    <property type="evidence" value="ECO:0007669"/>
    <property type="project" value="InterPro"/>
</dbReference>
<dbReference type="OrthoDB" id="5958147at2759"/>
<feature type="domain" description="Ionotropic glutamate receptor L-glutamate and glycine-binding" evidence="13">
    <location>
        <begin position="113"/>
        <end position="168"/>
    </location>
</feature>
<name>A0A7M5WSC5_9CNID</name>
<dbReference type="Pfam" id="PF10613">
    <property type="entry name" value="Lig_chan-Glu_bd"/>
    <property type="match status" value="1"/>
</dbReference>
<dbReference type="SMART" id="SM00918">
    <property type="entry name" value="Lig_chan-Glu_bd"/>
    <property type="match status" value="1"/>
</dbReference>
<evidence type="ECO:0000313" key="15">
    <source>
        <dbReference type="Proteomes" id="UP000594262"/>
    </source>
</evidence>
<evidence type="ECO:0000313" key="14">
    <source>
        <dbReference type="EnsemblMetazoa" id="CLYHEMP009689.1"/>
    </source>
</evidence>
<evidence type="ECO:0000256" key="5">
    <source>
        <dbReference type="ARBA" id="ARBA00022833"/>
    </source>
</evidence>
<evidence type="ECO:0000256" key="2">
    <source>
        <dbReference type="ARBA" id="ARBA00022448"/>
    </source>
</evidence>
<keyword evidence="7" id="KW-0406">Ion transport</keyword>
<evidence type="ECO:0000256" key="4">
    <source>
        <dbReference type="ARBA" id="ARBA00022723"/>
    </source>
</evidence>
<dbReference type="SUPFAM" id="SSF53850">
    <property type="entry name" value="Periplasmic binding protein-like II"/>
    <property type="match status" value="1"/>
</dbReference>
<keyword evidence="2" id="KW-0813">Transport</keyword>
<keyword evidence="10" id="KW-0325">Glycoprotein</keyword>
<evidence type="ECO:0000259" key="13">
    <source>
        <dbReference type="SMART" id="SM00918"/>
    </source>
</evidence>
<dbReference type="GO" id="GO:0046872">
    <property type="term" value="F:metal ion binding"/>
    <property type="evidence" value="ECO:0007669"/>
    <property type="project" value="UniProtKB-KW"/>
</dbReference>
<keyword evidence="11" id="KW-1071">Ligand-gated ion channel</keyword>
<evidence type="ECO:0000256" key="6">
    <source>
        <dbReference type="ARBA" id="ARBA00022989"/>
    </source>
</evidence>
<keyword evidence="3" id="KW-0812">Transmembrane</keyword>
<keyword evidence="4" id="KW-0479">Metal-binding</keyword>
<dbReference type="PANTHER" id="PTHR18966">
    <property type="entry name" value="IONOTROPIC GLUTAMATE RECEPTOR"/>
    <property type="match status" value="1"/>
</dbReference>
<evidence type="ECO:0000256" key="1">
    <source>
        <dbReference type="ARBA" id="ARBA00004141"/>
    </source>
</evidence>
<evidence type="ECO:0000256" key="9">
    <source>
        <dbReference type="ARBA" id="ARBA00023170"/>
    </source>
</evidence>
<keyword evidence="9" id="KW-0675">Receptor</keyword>
<keyword evidence="6" id="KW-1133">Transmembrane helix</keyword>
<reference evidence="14" key="1">
    <citation type="submission" date="2021-01" db="UniProtKB">
        <authorList>
            <consortium name="EnsemblMetazoa"/>
        </authorList>
    </citation>
    <scope>IDENTIFICATION</scope>
</reference>
<dbReference type="FunFam" id="3.40.190.10:FF:000009">
    <property type="entry name" value="Putative glutamate receptor ionotropic NMDA 2B"/>
    <property type="match status" value="1"/>
</dbReference>
<evidence type="ECO:0000256" key="3">
    <source>
        <dbReference type="ARBA" id="ARBA00022692"/>
    </source>
</evidence>
<dbReference type="EnsemblMetazoa" id="CLYHEMT009689.1">
    <property type="protein sequence ID" value="CLYHEMP009689.1"/>
    <property type="gene ID" value="CLYHEMG009689"/>
</dbReference>
<evidence type="ECO:0000256" key="12">
    <source>
        <dbReference type="ARBA" id="ARBA00023303"/>
    </source>
</evidence>